<dbReference type="RefSeq" id="WP_134848972.1">
    <property type="nucleotide sequence ID" value="NZ_CP197400.1"/>
</dbReference>
<dbReference type="GO" id="GO:0030649">
    <property type="term" value="P:aminoglycoside antibiotic catabolic process"/>
    <property type="evidence" value="ECO:0007669"/>
    <property type="project" value="TreeGrafter"/>
</dbReference>
<dbReference type="STRING" id="1122973.GCA_000379925_01414"/>
<dbReference type="InterPro" id="IPR000182">
    <property type="entry name" value="GNAT_dom"/>
</dbReference>
<dbReference type="EMBL" id="SPNC01000052">
    <property type="protein sequence ID" value="TFH95388.1"/>
    <property type="molecule type" value="Genomic_DNA"/>
</dbReference>
<sequence length="218" mass="25732">MKRISYRSDDTRRHQEIVELLCESFGAKYRDYYLLQLEHLPTPQHTKLLADDEGRLVAFTQIVDYKLRLRREETSLRAGYLYSVCTAERAQGQGVMKWFMEEMLEELRMDGYALAFLVPAEDWLVAYYKRFGFVWQGSTIYEKAPKDATPLLFPDLLARNYLEAVNRYEQKHLSQKQYENQQRLEWIPMLPAPICWMSLVLQPGLSLPEPFPLLNPLT</sequence>
<dbReference type="SUPFAM" id="SSF55729">
    <property type="entry name" value="Acyl-CoA N-acyltransferases (Nat)"/>
    <property type="match status" value="1"/>
</dbReference>
<dbReference type="Pfam" id="PF13527">
    <property type="entry name" value="Acetyltransf_9"/>
    <property type="match status" value="1"/>
</dbReference>
<name>A0A4Y8WQ17_9PORP</name>
<evidence type="ECO:0000313" key="1">
    <source>
        <dbReference type="EMBL" id="TFH95388.1"/>
    </source>
</evidence>
<keyword evidence="2" id="KW-1185">Reference proteome</keyword>
<dbReference type="PANTHER" id="PTHR37817:SF1">
    <property type="entry name" value="N-ACETYLTRANSFERASE EIS"/>
    <property type="match status" value="1"/>
</dbReference>
<proteinExistence type="predicted"/>
<dbReference type="InterPro" id="IPR016181">
    <property type="entry name" value="Acyl_CoA_acyltransferase"/>
</dbReference>
<dbReference type="PANTHER" id="PTHR37817">
    <property type="entry name" value="N-ACETYLTRANSFERASE EIS"/>
    <property type="match status" value="1"/>
</dbReference>
<evidence type="ECO:0000313" key="2">
    <source>
        <dbReference type="Proteomes" id="UP000297225"/>
    </source>
</evidence>
<reference evidence="1 2" key="1">
    <citation type="submission" date="2019-03" db="EMBL/GenBank/DDBJ databases">
        <title>Porphyromonas levii Isolated from the Uterus of Dairy Cows.</title>
        <authorList>
            <person name="Francis A.M."/>
        </authorList>
    </citation>
    <scope>NUCLEOTIDE SEQUENCE [LARGE SCALE GENOMIC DNA]</scope>
    <source>
        <strain evidence="1 2">AF5678</strain>
    </source>
</reference>
<protein>
    <submittedName>
        <fullName evidence="1">GNAT family N-acetyltransferase</fullName>
    </submittedName>
</protein>
<dbReference type="AlphaFoldDB" id="A0A4Y8WQ17"/>
<accession>A0A4Y8WQ17</accession>
<dbReference type="Gene3D" id="3.40.630.30">
    <property type="match status" value="1"/>
</dbReference>
<dbReference type="Proteomes" id="UP000297225">
    <property type="component" value="Unassembled WGS sequence"/>
</dbReference>
<comment type="caution">
    <text evidence="1">The sequence shown here is derived from an EMBL/GenBank/DDBJ whole genome shotgun (WGS) entry which is preliminary data.</text>
</comment>
<dbReference type="CDD" id="cd04301">
    <property type="entry name" value="NAT_SF"/>
    <property type="match status" value="1"/>
</dbReference>
<gene>
    <name evidence="1" type="ORF">E4P47_04600</name>
</gene>
<keyword evidence="1" id="KW-0808">Transferase</keyword>
<dbReference type="GO" id="GO:0034069">
    <property type="term" value="F:aminoglycoside N-acetyltransferase activity"/>
    <property type="evidence" value="ECO:0007669"/>
    <property type="project" value="TreeGrafter"/>
</dbReference>
<organism evidence="1 2">
    <name type="scientific">Porphyromonas levii</name>
    <dbReference type="NCBI Taxonomy" id="28114"/>
    <lineage>
        <taxon>Bacteria</taxon>
        <taxon>Pseudomonadati</taxon>
        <taxon>Bacteroidota</taxon>
        <taxon>Bacteroidia</taxon>
        <taxon>Bacteroidales</taxon>
        <taxon>Porphyromonadaceae</taxon>
        <taxon>Porphyromonas</taxon>
    </lineage>
</organism>
<dbReference type="InterPro" id="IPR051554">
    <property type="entry name" value="Acetyltransferase_Eis"/>
</dbReference>
<dbReference type="OrthoDB" id="9768284at2"/>
<dbReference type="PROSITE" id="PS51186">
    <property type="entry name" value="GNAT"/>
    <property type="match status" value="1"/>
</dbReference>